<comment type="caution">
    <text evidence="1">The sequence shown here is derived from an EMBL/GenBank/DDBJ whole genome shotgun (WGS) entry which is preliminary data.</text>
</comment>
<reference evidence="1 2" key="1">
    <citation type="submission" date="2008-10" db="EMBL/GenBank/DDBJ databases">
        <title>Draft genome sequence of Parabacteroides johnsonii (DSM 18315).</title>
        <authorList>
            <person name="Sudarsanam P."/>
            <person name="Ley R."/>
            <person name="Guruge J."/>
            <person name="Turnbaugh P.J."/>
            <person name="Mahowald M."/>
            <person name="Liep D."/>
            <person name="Gordon J."/>
        </authorList>
    </citation>
    <scope>NUCLEOTIDE SEQUENCE [LARGE SCALE GENOMIC DNA]</scope>
    <source>
        <strain evidence="1 2">DSM 18315</strain>
    </source>
</reference>
<organism evidence="1 2">
    <name type="scientific">Parabacteroides johnsonii DSM 18315</name>
    <dbReference type="NCBI Taxonomy" id="537006"/>
    <lineage>
        <taxon>Bacteria</taxon>
        <taxon>Pseudomonadati</taxon>
        <taxon>Bacteroidota</taxon>
        <taxon>Bacteroidia</taxon>
        <taxon>Bacteroidales</taxon>
        <taxon>Tannerellaceae</taxon>
        <taxon>Parabacteroides</taxon>
    </lineage>
</organism>
<dbReference type="Proteomes" id="UP000005510">
    <property type="component" value="Unassembled WGS sequence"/>
</dbReference>
<dbReference type="HOGENOM" id="CLU_2900091_0_0_10"/>
<name>B7BAQ1_9BACT</name>
<sequence>MILAIDFIVFNLLFVFRKLRTKVTNYYEYGVGCLHLVARILCICSFRAFVLSLHPQFSKDGM</sequence>
<evidence type="ECO:0000313" key="1">
    <source>
        <dbReference type="EMBL" id="EEC96488.1"/>
    </source>
</evidence>
<reference evidence="1 2" key="2">
    <citation type="submission" date="2008-10" db="EMBL/GenBank/DDBJ databases">
        <authorList>
            <person name="Fulton L."/>
            <person name="Clifton S."/>
            <person name="Fulton B."/>
            <person name="Xu J."/>
            <person name="Minx P."/>
            <person name="Pepin K.H."/>
            <person name="Johnson M."/>
            <person name="Bhonagiri V."/>
            <person name="Nash W.E."/>
            <person name="Mardis E.R."/>
            <person name="Wilson R.K."/>
        </authorList>
    </citation>
    <scope>NUCLEOTIDE SEQUENCE [LARGE SCALE GENOMIC DNA]</scope>
    <source>
        <strain evidence="1 2">DSM 18315</strain>
    </source>
</reference>
<protein>
    <submittedName>
        <fullName evidence="1">Uncharacterized protein</fullName>
    </submittedName>
</protein>
<gene>
    <name evidence="1" type="ORF">PRABACTJOHN_02107</name>
</gene>
<dbReference type="EMBL" id="ABYH01000236">
    <property type="protein sequence ID" value="EEC96488.1"/>
    <property type="molecule type" value="Genomic_DNA"/>
</dbReference>
<dbReference type="AlphaFoldDB" id="B7BAQ1"/>
<evidence type="ECO:0000313" key="2">
    <source>
        <dbReference type="Proteomes" id="UP000005510"/>
    </source>
</evidence>
<accession>B7BAQ1</accession>
<proteinExistence type="predicted"/>